<comment type="caution">
    <text evidence="1">The sequence shown here is derived from an EMBL/GenBank/DDBJ whole genome shotgun (WGS) entry which is preliminary data.</text>
</comment>
<proteinExistence type="predicted"/>
<gene>
    <name evidence="1" type="ORF">COU07_01175</name>
</gene>
<reference evidence="2" key="1">
    <citation type="submission" date="2017-09" db="EMBL/GenBank/DDBJ databases">
        <title>Depth-based differentiation of microbial function through sediment-hosted aquifers and enrichment of novel symbionts in the deep terrestrial subsurface.</title>
        <authorList>
            <person name="Probst A.J."/>
            <person name="Ladd B."/>
            <person name="Jarett J.K."/>
            <person name="Geller-Mcgrath D.E."/>
            <person name="Sieber C.M.K."/>
            <person name="Emerson J.B."/>
            <person name="Anantharaman K."/>
            <person name="Thomas B.C."/>
            <person name="Malmstrom R."/>
            <person name="Stieglmeier M."/>
            <person name="Klingl A."/>
            <person name="Woyke T."/>
            <person name="Ryan C.M."/>
            <person name="Banfield J.F."/>
        </authorList>
    </citation>
    <scope>NUCLEOTIDE SEQUENCE [LARGE SCALE GENOMIC DNA]</scope>
</reference>
<organism evidence="1 2">
    <name type="scientific">Candidatus Harrisonbacteria bacterium CG10_big_fil_rev_8_21_14_0_10_40_38</name>
    <dbReference type="NCBI Taxonomy" id="1974583"/>
    <lineage>
        <taxon>Bacteria</taxon>
        <taxon>Candidatus Harrisoniibacteriota</taxon>
    </lineage>
</organism>
<protein>
    <submittedName>
        <fullName evidence="1">Uncharacterized protein</fullName>
    </submittedName>
</protein>
<dbReference type="EMBL" id="PFAZ01000001">
    <property type="protein sequence ID" value="PIR89495.1"/>
    <property type="molecule type" value="Genomic_DNA"/>
</dbReference>
<dbReference type="AlphaFoldDB" id="A0A2H0UUQ9"/>
<dbReference type="Proteomes" id="UP000231157">
    <property type="component" value="Unassembled WGS sequence"/>
</dbReference>
<name>A0A2H0UUQ9_9BACT</name>
<sequence>MIGLFTIFALKKKKATDVTRWPWVGICSWRAGGSPHLVHLPLGEPVRGDESPLLGHVVSDVQPGAVGLLDKDVFAIDLANEAATLGSPDGVAVGTIRAHVDPPRGFVKEQIPPTARV</sequence>
<evidence type="ECO:0000313" key="2">
    <source>
        <dbReference type="Proteomes" id="UP000231157"/>
    </source>
</evidence>
<accession>A0A2H0UUQ9</accession>
<evidence type="ECO:0000313" key="1">
    <source>
        <dbReference type="EMBL" id="PIR89495.1"/>
    </source>
</evidence>